<sequence length="171" mass="19559">MMNILKVSVYVIVAVCYSFQSHADSCVGLIDALKECKPYVCAIKFFEDKLEYEVLGIRRKGCKYLERDASGLSLCYLSLGNVDIMSNYLVKIFTKNVNIDKEQIEILKAEVCNFYASMDSDLIDIGKEFNEQNIKDIEYKAGLQKRKTQANSIRSIFFDEDVIKTLRATDD</sequence>
<accession>A0A9Q9BY79</accession>
<evidence type="ECO:0000256" key="1">
    <source>
        <dbReference type="SAM" id="SignalP"/>
    </source>
</evidence>
<gene>
    <name evidence="3" type="ORF">LUA81_02800</name>
    <name evidence="2" type="ORF">LUA82_02820</name>
</gene>
<dbReference type="EMBL" id="CP089285">
    <property type="protein sequence ID" value="UTO56039.1"/>
    <property type="molecule type" value="Genomic_DNA"/>
</dbReference>
<dbReference type="EMBL" id="CP089286">
    <property type="protein sequence ID" value="UTO55119.1"/>
    <property type="molecule type" value="Genomic_DNA"/>
</dbReference>
<keyword evidence="5" id="KW-1185">Reference proteome</keyword>
<evidence type="ECO:0000313" key="5">
    <source>
        <dbReference type="Proteomes" id="UP001059985"/>
    </source>
</evidence>
<feature type="chain" id="PRO_5040143179" evidence="1">
    <location>
        <begin position="24"/>
        <end position="171"/>
    </location>
</feature>
<dbReference type="Proteomes" id="UP001059822">
    <property type="component" value="Chromosome"/>
</dbReference>
<organism evidence="2 4">
    <name type="scientific">Neoehrlichia mikurensis</name>
    <dbReference type="NCBI Taxonomy" id="89586"/>
    <lineage>
        <taxon>Bacteria</taxon>
        <taxon>Pseudomonadati</taxon>
        <taxon>Pseudomonadota</taxon>
        <taxon>Alphaproteobacteria</taxon>
        <taxon>Rickettsiales</taxon>
        <taxon>Anaplasmataceae</taxon>
        <taxon>Candidatus Neoehrlichia</taxon>
    </lineage>
</organism>
<evidence type="ECO:0000313" key="3">
    <source>
        <dbReference type="EMBL" id="UTO56039.1"/>
    </source>
</evidence>
<keyword evidence="1" id="KW-0732">Signal</keyword>
<reference evidence="2" key="1">
    <citation type="journal article" date="2022" name="Microorganisms">
        <title>Assembly and Comparison of Ca. Neoehrlichia mikurensis Genomes.</title>
        <authorList>
            <person name="Azagi T."/>
            <person name="Dirks R.P."/>
            <person name="Yebra-Pimentel E.S."/>
            <person name="Schaap P.J."/>
            <person name="Koehorst J.J."/>
            <person name="Esser H.J."/>
            <person name="Sprong H."/>
        </authorList>
    </citation>
    <scope>NUCLEOTIDE SEQUENCE</scope>
    <source>
        <strain evidence="3">18-2804</strain>
        <strain evidence="2">18-2837</strain>
    </source>
</reference>
<dbReference type="Proteomes" id="UP001059985">
    <property type="component" value="Chromosome"/>
</dbReference>
<evidence type="ECO:0000313" key="2">
    <source>
        <dbReference type="EMBL" id="UTO55119.1"/>
    </source>
</evidence>
<dbReference type="RefSeq" id="WP_218194300.1">
    <property type="nucleotide sequence ID" value="NZ_CP054597.1"/>
</dbReference>
<dbReference type="AlphaFoldDB" id="A0A9Q9BY79"/>
<feature type="signal peptide" evidence="1">
    <location>
        <begin position="1"/>
        <end position="23"/>
    </location>
</feature>
<evidence type="ECO:0000313" key="4">
    <source>
        <dbReference type="Proteomes" id="UP001059822"/>
    </source>
</evidence>
<name>A0A9Q9BY79_9RICK</name>
<proteinExistence type="predicted"/>
<protein>
    <submittedName>
        <fullName evidence="2">Uncharacterized protein</fullName>
    </submittedName>
</protein>